<evidence type="ECO:0000313" key="2">
    <source>
        <dbReference type="EMBL" id="MRW96042.1"/>
    </source>
</evidence>
<proteinExistence type="predicted"/>
<keyword evidence="3" id="KW-1185">Reference proteome</keyword>
<dbReference type="AlphaFoldDB" id="A0A6A8G633"/>
<dbReference type="OrthoDB" id="214610at2157"/>
<dbReference type="InterPro" id="IPR055533">
    <property type="entry name" value="DUF7109"/>
</dbReference>
<dbReference type="Pfam" id="PF23421">
    <property type="entry name" value="DUF7109"/>
    <property type="match status" value="1"/>
</dbReference>
<protein>
    <submittedName>
        <fullName evidence="2">Uncharacterized protein</fullName>
    </submittedName>
</protein>
<accession>A0A6A8G633</accession>
<dbReference type="Proteomes" id="UP000443423">
    <property type="component" value="Unassembled WGS sequence"/>
</dbReference>
<comment type="caution">
    <text evidence="2">The sequence shown here is derived from an EMBL/GenBank/DDBJ whole genome shotgun (WGS) entry which is preliminary data.</text>
</comment>
<dbReference type="EMBL" id="WKJQ01000001">
    <property type="protein sequence ID" value="MRW96042.1"/>
    <property type="molecule type" value="Genomic_DNA"/>
</dbReference>
<evidence type="ECO:0000313" key="3">
    <source>
        <dbReference type="Proteomes" id="UP000443423"/>
    </source>
</evidence>
<evidence type="ECO:0000256" key="1">
    <source>
        <dbReference type="SAM" id="MobiDB-lite"/>
    </source>
</evidence>
<feature type="region of interest" description="Disordered" evidence="1">
    <location>
        <begin position="82"/>
        <end position="102"/>
    </location>
</feature>
<gene>
    <name evidence="2" type="ORF">GJR99_05545</name>
</gene>
<dbReference type="RefSeq" id="WP_151110085.1">
    <property type="nucleotide sequence ID" value="NZ_WKJQ01000001.1"/>
</dbReference>
<sequence length="181" mass="19603">MTESVYDDLAGIVDLFGALTREELEDALDELAFKQGRETDTDALSDTISDAIDAYYLVAYETDEESDDGSDADAEVDADADAGTNGELLTVGPMAFPTLPPRAEDLPHILDYPEREVPRDELAEQVEARLRAAAASAVQSDDTDEIERLLDVTYDLEAWADTDVASIRDRLDAALAGEGQA</sequence>
<name>A0A6A8G633_9EURY</name>
<reference evidence="2 3" key="1">
    <citation type="submission" date="2019-11" db="EMBL/GenBank/DDBJ databases">
        <title>Whole genome sequence of Haloferax sp. MBLA0078.</title>
        <authorList>
            <person name="Seo M.-J."/>
            <person name="Cho E.-S."/>
        </authorList>
    </citation>
    <scope>NUCLEOTIDE SEQUENCE [LARGE SCALE GENOMIC DNA]</scope>
    <source>
        <strain evidence="2 3">MBLA0078</strain>
    </source>
</reference>
<organism evidence="2 3">
    <name type="scientific">Haloferax marinum</name>
    <dbReference type="NCBI Taxonomy" id="2666143"/>
    <lineage>
        <taxon>Archaea</taxon>
        <taxon>Methanobacteriati</taxon>
        <taxon>Methanobacteriota</taxon>
        <taxon>Stenosarchaea group</taxon>
        <taxon>Halobacteria</taxon>
        <taxon>Halobacteriales</taxon>
        <taxon>Haloferacaceae</taxon>
        <taxon>Haloferax</taxon>
    </lineage>
</organism>